<feature type="compositionally biased region" description="Basic and acidic residues" evidence="1">
    <location>
        <begin position="74"/>
        <end position="90"/>
    </location>
</feature>
<proteinExistence type="predicted"/>
<evidence type="ECO:0000313" key="3">
    <source>
        <dbReference type="Proteomes" id="UP001472677"/>
    </source>
</evidence>
<feature type="compositionally biased region" description="Low complexity" evidence="1">
    <location>
        <begin position="49"/>
        <end position="62"/>
    </location>
</feature>
<dbReference type="Proteomes" id="UP001472677">
    <property type="component" value="Unassembled WGS sequence"/>
</dbReference>
<evidence type="ECO:0000313" key="2">
    <source>
        <dbReference type="EMBL" id="KAK8557941.1"/>
    </source>
</evidence>
<keyword evidence="3" id="KW-1185">Reference proteome</keyword>
<reference evidence="2 3" key="1">
    <citation type="journal article" date="2024" name="G3 (Bethesda)">
        <title>Genome assembly of Hibiscus sabdariffa L. provides insights into metabolisms of medicinal natural products.</title>
        <authorList>
            <person name="Kim T."/>
        </authorList>
    </citation>
    <scope>NUCLEOTIDE SEQUENCE [LARGE SCALE GENOMIC DNA]</scope>
    <source>
        <strain evidence="2">TK-2024</strain>
        <tissue evidence="2">Old leaves</tissue>
    </source>
</reference>
<feature type="region of interest" description="Disordered" evidence="1">
    <location>
        <begin position="45"/>
        <end position="106"/>
    </location>
</feature>
<protein>
    <submittedName>
        <fullName evidence="2">Uncharacterized protein</fullName>
    </submittedName>
</protein>
<accession>A0ABR2ECW2</accession>
<comment type="caution">
    <text evidence="2">The sequence shown here is derived from an EMBL/GenBank/DDBJ whole genome shotgun (WGS) entry which is preliminary data.</text>
</comment>
<sequence length="188" mass="21524">MFYGLKLKLKLEWQLFLEPGRYCSNYYSEFAEPIEVCDWCQSEERNSRHGSSSKKSSAGNGSEIIVKRSQYSGDKIKQQNRDESSGDHKGKSSGSPSPRPTTRRKCEYQCRRRSPVGISMGLRFVLSPAKGCPYISLGFVESVDDENSMHLNCLHFGQRIHCRHLQIHSSKAFNCEVPHHQFFKAKTQ</sequence>
<evidence type="ECO:0000256" key="1">
    <source>
        <dbReference type="SAM" id="MobiDB-lite"/>
    </source>
</evidence>
<name>A0ABR2ECW2_9ROSI</name>
<organism evidence="2 3">
    <name type="scientific">Hibiscus sabdariffa</name>
    <name type="common">roselle</name>
    <dbReference type="NCBI Taxonomy" id="183260"/>
    <lineage>
        <taxon>Eukaryota</taxon>
        <taxon>Viridiplantae</taxon>
        <taxon>Streptophyta</taxon>
        <taxon>Embryophyta</taxon>
        <taxon>Tracheophyta</taxon>
        <taxon>Spermatophyta</taxon>
        <taxon>Magnoliopsida</taxon>
        <taxon>eudicotyledons</taxon>
        <taxon>Gunneridae</taxon>
        <taxon>Pentapetalae</taxon>
        <taxon>rosids</taxon>
        <taxon>malvids</taxon>
        <taxon>Malvales</taxon>
        <taxon>Malvaceae</taxon>
        <taxon>Malvoideae</taxon>
        <taxon>Hibiscus</taxon>
    </lineage>
</organism>
<gene>
    <name evidence="2" type="ORF">V6N12_010164</name>
</gene>
<dbReference type="EMBL" id="JBBPBM010000016">
    <property type="protein sequence ID" value="KAK8557941.1"/>
    <property type="molecule type" value="Genomic_DNA"/>
</dbReference>